<dbReference type="EMBL" id="LR796625">
    <property type="protein sequence ID" value="CAB4155306.1"/>
    <property type="molecule type" value="Genomic_DNA"/>
</dbReference>
<name>A0A6J5NBC4_9CAUD</name>
<evidence type="ECO:0000313" key="1">
    <source>
        <dbReference type="EMBL" id="CAB4155306.1"/>
    </source>
</evidence>
<sequence>MFKWLYNLRIGMLHAAYHRNIKKADTARIEQDIIKFKKYIYQAEDAWRKLVILREKTK</sequence>
<evidence type="ECO:0000313" key="2">
    <source>
        <dbReference type="EMBL" id="CAB4170577.1"/>
    </source>
</evidence>
<accession>A0A6J5NBC4</accession>
<dbReference type="EMBL" id="LR796859">
    <property type="protein sequence ID" value="CAB4170577.1"/>
    <property type="molecule type" value="Genomic_DNA"/>
</dbReference>
<evidence type="ECO:0000313" key="3">
    <source>
        <dbReference type="EMBL" id="CAB4198549.1"/>
    </source>
</evidence>
<gene>
    <name evidence="3" type="ORF">UFOVP1307_145</name>
    <name evidence="1" type="ORF">UFOVP651_201</name>
    <name evidence="2" type="ORF">UFOVP902_57</name>
</gene>
<protein>
    <submittedName>
        <fullName evidence="1">Uncharacterized protein</fullName>
    </submittedName>
</protein>
<organism evidence="1">
    <name type="scientific">uncultured Caudovirales phage</name>
    <dbReference type="NCBI Taxonomy" id="2100421"/>
    <lineage>
        <taxon>Viruses</taxon>
        <taxon>Duplodnaviria</taxon>
        <taxon>Heunggongvirae</taxon>
        <taxon>Uroviricota</taxon>
        <taxon>Caudoviricetes</taxon>
        <taxon>Peduoviridae</taxon>
        <taxon>Maltschvirus</taxon>
        <taxon>Maltschvirus maltsch</taxon>
    </lineage>
</organism>
<dbReference type="EMBL" id="LR797270">
    <property type="protein sequence ID" value="CAB4198549.1"/>
    <property type="molecule type" value="Genomic_DNA"/>
</dbReference>
<proteinExistence type="predicted"/>
<reference evidence="1" key="1">
    <citation type="submission" date="2020-04" db="EMBL/GenBank/DDBJ databases">
        <authorList>
            <person name="Chiriac C."/>
            <person name="Salcher M."/>
            <person name="Ghai R."/>
            <person name="Kavagutti S V."/>
        </authorList>
    </citation>
    <scope>NUCLEOTIDE SEQUENCE</scope>
</reference>